<dbReference type="KEGG" id="aee:IM676_19120"/>
<gene>
    <name evidence="3" type="ORF">IM676_19120</name>
</gene>
<evidence type="ECO:0000313" key="4">
    <source>
        <dbReference type="Proteomes" id="UP000593846"/>
    </source>
</evidence>
<dbReference type="Proteomes" id="UP000593846">
    <property type="component" value="Chromosome"/>
</dbReference>
<evidence type="ECO:0000313" key="3">
    <source>
        <dbReference type="EMBL" id="QOV24810.1"/>
    </source>
</evidence>
<sequence length="56" mass="5564">MLKTKIFAVVLMLGLATVLGACEPGTEPATPPATPTPGEPTDGATPTPPAPPTNPQ</sequence>
<feature type="compositionally biased region" description="Pro residues" evidence="1">
    <location>
        <begin position="46"/>
        <end position="56"/>
    </location>
</feature>
<proteinExistence type="predicted"/>
<protein>
    <submittedName>
        <fullName evidence="3">Uncharacterized protein</fullName>
    </submittedName>
</protein>
<feature type="chain" id="PRO_5033027437" evidence="2">
    <location>
        <begin position="22"/>
        <end position="56"/>
    </location>
</feature>
<organism evidence="3 4">
    <name type="scientific">Anabaenopsis elenkinii CCIBt3563</name>
    <dbReference type="NCBI Taxonomy" id="2779889"/>
    <lineage>
        <taxon>Bacteria</taxon>
        <taxon>Bacillati</taxon>
        <taxon>Cyanobacteriota</taxon>
        <taxon>Cyanophyceae</taxon>
        <taxon>Nostocales</taxon>
        <taxon>Nodulariaceae</taxon>
        <taxon>Anabaenopsis</taxon>
    </lineage>
</organism>
<reference evidence="4" key="1">
    <citation type="submission" date="2020-10" db="EMBL/GenBank/DDBJ databases">
        <title>Genome-based taxonomic classification of the species Anabaenopsis elenkinii.</title>
        <authorList>
            <person name="Delbaje E."/>
            <person name="Andreote A.P.D."/>
            <person name="Pellegrinetti T.A."/>
            <person name="Cruz R.B."/>
            <person name="Branco L.H.Z."/>
            <person name="Fiore M.F."/>
        </authorList>
    </citation>
    <scope>NUCLEOTIDE SEQUENCE [LARGE SCALE GENOMIC DNA]</scope>
    <source>
        <strain evidence="4">CCIBt3563</strain>
    </source>
</reference>
<feature type="region of interest" description="Disordered" evidence="1">
    <location>
        <begin position="22"/>
        <end position="56"/>
    </location>
</feature>
<accession>A0A7S6U0N0</accession>
<keyword evidence="4" id="KW-1185">Reference proteome</keyword>
<evidence type="ECO:0000256" key="2">
    <source>
        <dbReference type="SAM" id="SignalP"/>
    </source>
</evidence>
<dbReference type="AlphaFoldDB" id="A0A7S6U0N0"/>
<dbReference type="RefSeq" id="WP_200990302.1">
    <property type="nucleotide sequence ID" value="NZ_CP063311.1"/>
</dbReference>
<dbReference type="PROSITE" id="PS51257">
    <property type="entry name" value="PROKAR_LIPOPROTEIN"/>
    <property type="match status" value="1"/>
</dbReference>
<keyword evidence="2" id="KW-0732">Signal</keyword>
<feature type="compositionally biased region" description="Pro residues" evidence="1">
    <location>
        <begin position="29"/>
        <end position="38"/>
    </location>
</feature>
<dbReference type="EMBL" id="CP063311">
    <property type="protein sequence ID" value="QOV24810.1"/>
    <property type="molecule type" value="Genomic_DNA"/>
</dbReference>
<name>A0A7S6U0N0_9CYAN</name>
<feature type="signal peptide" evidence="2">
    <location>
        <begin position="1"/>
        <end position="21"/>
    </location>
</feature>
<evidence type="ECO:0000256" key="1">
    <source>
        <dbReference type="SAM" id="MobiDB-lite"/>
    </source>
</evidence>